<organism evidence="4">
    <name type="scientific">Candidatus Electrothrix aestuarii</name>
    <dbReference type="NCBI Taxonomy" id="3062594"/>
    <lineage>
        <taxon>Bacteria</taxon>
        <taxon>Pseudomonadati</taxon>
        <taxon>Thermodesulfobacteriota</taxon>
        <taxon>Desulfobulbia</taxon>
        <taxon>Desulfobulbales</taxon>
        <taxon>Desulfobulbaceae</taxon>
        <taxon>Candidatus Electrothrix</taxon>
    </lineage>
</organism>
<name>A0AAU8LTB8_9BACT</name>
<protein>
    <submittedName>
        <fullName evidence="4">Cell division protein ZapB</fullName>
    </submittedName>
</protein>
<evidence type="ECO:0000256" key="1">
    <source>
        <dbReference type="ARBA" id="ARBA00023054"/>
    </source>
</evidence>
<dbReference type="GO" id="GO:0005737">
    <property type="term" value="C:cytoplasm"/>
    <property type="evidence" value="ECO:0007669"/>
    <property type="project" value="InterPro"/>
</dbReference>
<keyword evidence="4" id="KW-0132">Cell division</keyword>
<dbReference type="InterPro" id="IPR009252">
    <property type="entry name" value="Cell_div_ZapB"/>
</dbReference>
<feature type="region of interest" description="Disordered" evidence="3">
    <location>
        <begin position="72"/>
        <end position="103"/>
    </location>
</feature>
<dbReference type="Pfam" id="PF06005">
    <property type="entry name" value="ZapB"/>
    <property type="match status" value="1"/>
</dbReference>
<accession>A0AAU8LTB8</accession>
<evidence type="ECO:0000256" key="3">
    <source>
        <dbReference type="SAM" id="MobiDB-lite"/>
    </source>
</evidence>
<dbReference type="Gene3D" id="1.20.5.340">
    <property type="match status" value="1"/>
</dbReference>
<dbReference type="GO" id="GO:0043093">
    <property type="term" value="P:FtsZ-dependent cytokinesis"/>
    <property type="evidence" value="ECO:0007669"/>
    <property type="project" value="InterPro"/>
</dbReference>
<sequence length="103" mass="12033">MENEEFVRLEQLVDTLIDNYTHLKDNYRVLEGKLRESEEECELLKMELTELQEQRSEVSRRVSGLLGRIEQWESEQGNSEQAESEQDAEENDEFSDSAAAVSY</sequence>
<keyword evidence="4" id="KW-0131">Cell cycle</keyword>
<gene>
    <name evidence="4" type="ORF">Q3M24_21165</name>
</gene>
<reference evidence="4" key="2">
    <citation type="submission" date="2024-06" db="EMBL/GenBank/DDBJ databases">
        <authorList>
            <person name="Plum-Jensen L.E."/>
            <person name="Schramm A."/>
            <person name="Marshall I.P.G."/>
        </authorList>
    </citation>
    <scope>NUCLEOTIDE SEQUENCE</scope>
    <source>
        <strain evidence="4">Rat1</strain>
    </source>
</reference>
<feature type="coiled-coil region" evidence="2">
    <location>
        <begin position="20"/>
        <end position="61"/>
    </location>
</feature>
<keyword evidence="1 2" id="KW-0175">Coiled coil</keyword>
<reference evidence="4" key="1">
    <citation type="journal article" date="2024" name="Syst. Appl. Microbiol.">
        <title>First single-strain enrichments of Electrothrix cable bacteria, description of E. aestuarii sp. nov. and E. rattekaaiensis sp. nov., and proposal of a cable bacteria taxonomy following the rules of the SeqCode.</title>
        <authorList>
            <person name="Plum-Jensen L.E."/>
            <person name="Schramm A."/>
            <person name="Marshall I.P.G."/>
        </authorList>
    </citation>
    <scope>NUCLEOTIDE SEQUENCE</scope>
    <source>
        <strain evidence="4">Rat1</strain>
    </source>
</reference>
<dbReference type="KEGG" id="eaj:Q3M24_21165"/>
<feature type="compositionally biased region" description="Acidic residues" evidence="3">
    <location>
        <begin position="82"/>
        <end position="95"/>
    </location>
</feature>
<dbReference type="GO" id="GO:0090529">
    <property type="term" value="P:cell septum assembly"/>
    <property type="evidence" value="ECO:0007669"/>
    <property type="project" value="InterPro"/>
</dbReference>
<dbReference type="EMBL" id="CP159373">
    <property type="protein sequence ID" value="XCN72769.1"/>
    <property type="molecule type" value="Genomic_DNA"/>
</dbReference>
<evidence type="ECO:0000313" key="4">
    <source>
        <dbReference type="EMBL" id="XCN72769.1"/>
    </source>
</evidence>
<evidence type="ECO:0000256" key="2">
    <source>
        <dbReference type="SAM" id="Coils"/>
    </source>
</evidence>
<proteinExistence type="predicted"/>
<dbReference type="AlphaFoldDB" id="A0AAU8LTB8"/>